<dbReference type="EMBL" id="JACWMW010000001">
    <property type="protein sequence ID" value="MBD1383931.1"/>
    <property type="molecule type" value="Genomic_DNA"/>
</dbReference>
<evidence type="ECO:0000313" key="2">
    <source>
        <dbReference type="EMBL" id="MBD1383931.1"/>
    </source>
</evidence>
<dbReference type="Proteomes" id="UP000618754">
    <property type="component" value="Unassembled WGS sequence"/>
</dbReference>
<evidence type="ECO:0008006" key="4">
    <source>
        <dbReference type="Google" id="ProtNLM"/>
    </source>
</evidence>
<sequence length="239" mass="26763">MTKLLIKTTVFTLVLSAITLVSKAQLGYDYAQYDIGFGGSLNQLYGDAEIVKTKPAAHVNFTYNQTPFVNYVVEIQAGTLEGGDAYKTLSGRFFKNNFTALVFRGQLQAGEIIDYSQSGVMNVLKNFYVSTGLGYILNDIKNDPQHYNNVSNTDPQFTTPGLIKSNELYIPARLGYEFKLFNQYGQPSFKVDLGAQYNMDFTDNMDGFTAGKSKDKMIQYSITFKFALGDVTSYRKQIN</sequence>
<comment type="caution">
    <text evidence="2">The sequence shown here is derived from an EMBL/GenBank/DDBJ whole genome shotgun (WGS) entry which is preliminary data.</text>
</comment>
<gene>
    <name evidence="2" type="ORF">IDJ75_01460</name>
</gene>
<name>A0ABR7X015_9SPHI</name>
<dbReference type="RefSeq" id="WP_191173842.1">
    <property type="nucleotide sequence ID" value="NZ_JACWMW010000001.1"/>
</dbReference>
<keyword evidence="1" id="KW-0732">Signal</keyword>
<organism evidence="2 3">
    <name type="scientific">Mucilaginibacter rigui</name>
    <dbReference type="NCBI Taxonomy" id="534635"/>
    <lineage>
        <taxon>Bacteria</taxon>
        <taxon>Pseudomonadati</taxon>
        <taxon>Bacteroidota</taxon>
        <taxon>Sphingobacteriia</taxon>
        <taxon>Sphingobacteriales</taxon>
        <taxon>Sphingobacteriaceae</taxon>
        <taxon>Mucilaginibacter</taxon>
    </lineage>
</organism>
<proteinExistence type="predicted"/>
<reference evidence="2 3" key="1">
    <citation type="submission" date="2020-09" db="EMBL/GenBank/DDBJ databases">
        <title>Novel species of Mucilaginibacter isolated from a glacier on the Tibetan Plateau.</title>
        <authorList>
            <person name="Liu Q."/>
            <person name="Xin Y.-H."/>
        </authorList>
    </citation>
    <scope>NUCLEOTIDE SEQUENCE [LARGE SCALE GENOMIC DNA]</scope>
    <source>
        <strain evidence="2 3">CGMCC 1.13878</strain>
    </source>
</reference>
<evidence type="ECO:0000256" key="1">
    <source>
        <dbReference type="SAM" id="SignalP"/>
    </source>
</evidence>
<feature type="signal peptide" evidence="1">
    <location>
        <begin position="1"/>
        <end position="24"/>
    </location>
</feature>
<feature type="chain" id="PRO_5047288110" description="Outer membrane protein beta-barrel domain-containing protein" evidence="1">
    <location>
        <begin position="25"/>
        <end position="239"/>
    </location>
</feature>
<protein>
    <recommendedName>
        <fullName evidence="4">Outer membrane protein beta-barrel domain-containing protein</fullName>
    </recommendedName>
</protein>
<evidence type="ECO:0000313" key="3">
    <source>
        <dbReference type="Proteomes" id="UP000618754"/>
    </source>
</evidence>
<accession>A0ABR7X015</accession>
<keyword evidence="3" id="KW-1185">Reference proteome</keyword>